<reference evidence="1" key="1">
    <citation type="journal article" date="2015" name="Environ. Microbiol.">
        <title>Plasmids from the gut microbiome of cabbage root fly larvae encode SaxA that catalyses the conversion of the plant toxin 2-phenylethyl isothiocyanate.</title>
        <authorList>
            <person name="Welte C.U."/>
            <person name="de Graaf R.M."/>
            <person name="van den Bosch T.J."/>
            <person name="Op den Camp H.J."/>
            <person name="van Dam N.M."/>
            <person name="Jetten M.S."/>
        </authorList>
    </citation>
    <scope>NUCLEOTIDE SEQUENCE</scope>
    <source>
        <plasmid evidence="1">Drgb1</plasmid>
    </source>
</reference>
<gene>
    <name evidence="1" type="ORF">pA_00077</name>
</gene>
<sequence length="91" mass="10024">MTNATLKLTYFKPNGKYYGAGEIEVNSSTDWELCTNIVRFRFTGGCLPGLATGEKDIIVLISSDNHPMASQTILTKSLSYCASLTNSFYDQ</sequence>
<dbReference type="RefSeq" id="WP_181374682.1">
    <property type="nucleotide sequence ID" value="NZ_KP942676.1"/>
</dbReference>
<dbReference type="AlphaFoldDB" id="A0A0K0MPZ6"/>
<evidence type="ECO:0000313" key="1">
    <source>
        <dbReference type="EMBL" id="AKG47517.1"/>
    </source>
</evidence>
<dbReference type="EMBL" id="KP942676">
    <property type="protein sequence ID" value="AKG47517.1"/>
    <property type="molecule type" value="Genomic_DNA"/>
</dbReference>
<protein>
    <submittedName>
        <fullName evidence="1">Uncharacterized protein</fullName>
    </submittedName>
</protein>
<name>A0A0K0MPZ6_PECCA</name>
<reference evidence="1" key="2">
    <citation type="submission" date="2015-03" db="EMBL/GenBank/DDBJ databases">
        <authorList>
            <person name="Welte C."/>
            <person name="de Graaf R."/>
            <person name="van den Bosch T.J.M."/>
            <person name="Op den Camp H."/>
            <person name="van Dam N."/>
            <person name="Jetten M."/>
        </authorList>
    </citation>
    <scope>NUCLEOTIDE SEQUENCE</scope>
    <source>
        <plasmid evidence="1">Drgb1</plasmid>
    </source>
</reference>
<organism evidence="1">
    <name type="scientific">Pectobacterium carotovorum</name>
    <name type="common">Erwinia carotovora</name>
    <dbReference type="NCBI Taxonomy" id="554"/>
    <lineage>
        <taxon>Bacteria</taxon>
        <taxon>Pseudomonadati</taxon>
        <taxon>Pseudomonadota</taxon>
        <taxon>Gammaproteobacteria</taxon>
        <taxon>Enterobacterales</taxon>
        <taxon>Pectobacteriaceae</taxon>
        <taxon>Pectobacterium</taxon>
    </lineage>
</organism>
<accession>A0A0K0MPZ6</accession>
<proteinExistence type="predicted"/>
<keyword evidence="1" id="KW-0614">Plasmid</keyword>
<geneLocation type="plasmid" evidence="1">
    <name>Drgb1</name>
</geneLocation>